<organism evidence="1 2">
    <name type="scientific">Metarhizium humberi</name>
    <dbReference type="NCBI Taxonomy" id="2596975"/>
    <lineage>
        <taxon>Eukaryota</taxon>
        <taxon>Fungi</taxon>
        <taxon>Dikarya</taxon>
        <taxon>Ascomycota</taxon>
        <taxon>Pezizomycotina</taxon>
        <taxon>Sordariomycetes</taxon>
        <taxon>Hypocreomycetidae</taxon>
        <taxon>Hypocreales</taxon>
        <taxon>Clavicipitaceae</taxon>
        <taxon>Metarhizium</taxon>
    </lineage>
</organism>
<name>A0A9P8S2T0_9HYPO</name>
<keyword evidence="2" id="KW-1185">Reference proteome</keyword>
<dbReference type="AlphaFoldDB" id="A0A9P8S2T0"/>
<dbReference type="Proteomes" id="UP000764110">
    <property type="component" value="Unassembled WGS sequence"/>
</dbReference>
<accession>A0A9P8S2T0</accession>
<dbReference type="EMBL" id="JACEFI010000026">
    <property type="protein sequence ID" value="KAH0592786.1"/>
    <property type="molecule type" value="Genomic_DNA"/>
</dbReference>
<evidence type="ECO:0000313" key="1">
    <source>
        <dbReference type="EMBL" id="KAH0592786.1"/>
    </source>
</evidence>
<comment type="caution">
    <text evidence="1">The sequence shown here is derived from an EMBL/GenBank/DDBJ whole genome shotgun (WGS) entry which is preliminary data.</text>
</comment>
<proteinExistence type="predicted"/>
<gene>
    <name evidence="1" type="ORF">MHUMG1_09431</name>
</gene>
<reference evidence="1 2" key="1">
    <citation type="submission" date="2020-07" db="EMBL/GenBank/DDBJ databases">
        <title>Metarhizium humberi genome.</title>
        <authorList>
            <person name="Lysoe E."/>
        </authorList>
    </citation>
    <scope>NUCLEOTIDE SEQUENCE [LARGE SCALE GENOMIC DNA]</scope>
    <source>
        <strain evidence="1 2">ESALQ1638</strain>
    </source>
</reference>
<protein>
    <submittedName>
        <fullName evidence="1">Uncharacterized protein</fullName>
    </submittedName>
</protein>
<sequence>MLACYRISSDTVADLQANVNFQTKPNGPLSESNNMSIAQLLETTKLPRGQHYEAINVGDSYKRADTRLGWSKSFRNMAHKLKIRRDTQSAGLALLETCKQ</sequence>
<evidence type="ECO:0000313" key="2">
    <source>
        <dbReference type="Proteomes" id="UP000764110"/>
    </source>
</evidence>